<evidence type="ECO:0000313" key="2">
    <source>
        <dbReference type="EMBL" id="MFC4872747.1"/>
    </source>
</evidence>
<keyword evidence="1" id="KW-0812">Transmembrane</keyword>
<protein>
    <submittedName>
        <fullName evidence="2">Cell division protein FtsQ/DivIB</fullName>
    </submittedName>
</protein>
<comment type="caution">
    <text evidence="2">The sequence shown here is derived from an EMBL/GenBank/DDBJ whole genome shotgun (WGS) entry which is preliminary data.</text>
</comment>
<sequence length="255" mass="29044">MEKGKRWKIKKQAIFVLLALILLVFIGFIEHKAADKPFTGLEVYVEGISDVYFVEEKDVIKLLENEFPVLGNKQMLEGISLHDLEKKVESHPFVKNAEVFTDLKGKIIVKVSQHVPMARIVRPMAADGYISTEGKVLPTSPHYTSRVMTIEGVKTGELLQAGDLSESYPGLLELIRYIHKDKFWNAQISAVEVLGNGDLILYQQVGKQTIEFGKPEEIEDKFSRINIYYKEILPQKGWNTYSRVNVKFKGQIVCE</sequence>
<dbReference type="EMBL" id="JBHSJJ010000007">
    <property type="protein sequence ID" value="MFC4872747.1"/>
    <property type="molecule type" value="Genomic_DNA"/>
</dbReference>
<evidence type="ECO:0000256" key="1">
    <source>
        <dbReference type="SAM" id="Phobius"/>
    </source>
</evidence>
<keyword evidence="1" id="KW-1133">Transmembrane helix</keyword>
<keyword evidence="3" id="KW-1185">Reference proteome</keyword>
<proteinExistence type="predicted"/>
<accession>A0ABV9T2P0</accession>
<feature type="transmembrane region" description="Helical" evidence="1">
    <location>
        <begin position="12"/>
        <end position="29"/>
    </location>
</feature>
<gene>
    <name evidence="2" type="ORF">ACFPFU_13710</name>
</gene>
<organism evidence="2 3">
    <name type="scientific">Negadavirga shengliensis</name>
    <dbReference type="NCBI Taxonomy" id="1389218"/>
    <lineage>
        <taxon>Bacteria</taxon>
        <taxon>Pseudomonadati</taxon>
        <taxon>Bacteroidota</taxon>
        <taxon>Cytophagia</taxon>
        <taxon>Cytophagales</taxon>
        <taxon>Cyclobacteriaceae</taxon>
        <taxon>Negadavirga</taxon>
    </lineage>
</organism>
<keyword evidence="2" id="KW-0132">Cell division</keyword>
<evidence type="ECO:0000313" key="3">
    <source>
        <dbReference type="Proteomes" id="UP001595818"/>
    </source>
</evidence>
<dbReference type="RefSeq" id="WP_377065330.1">
    <property type="nucleotide sequence ID" value="NZ_JBHSJJ010000007.1"/>
</dbReference>
<keyword evidence="1" id="KW-0472">Membrane</keyword>
<reference evidence="3" key="1">
    <citation type="journal article" date="2019" name="Int. J. Syst. Evol. Microbiol.">
        <title>The Global Catalogue of Microorganisms (GCM) 10K type strain sequencing project: providing services to taxonomists for standard genome sequencing and annotation.</title>
        <authorList>
            <consortium name="The Broad Institute Genomics Platform"/>
            <consortium name="The Broad Institute Genome Sequencing Center for Infectious Disease"/>
            <person name="Wu L."/>
            <person name="Ma J."/>
        </authorList>
    </citation>
    <scope>NUCLEOTIDE SEQUENCE [LARGE SCALE GENOMIC DNA]</scope>
    <source>
        <strain evidence="3">CGMCC 4.7466</strain>
    </source>
</reference>
<dbReference type="Proteomes" id="UP001595818">
    <property type="component" value="Unassembled WGS sequence"/>
</dbReference>
<dbReference type="GO" id="GO:0051301">
    <property type="term" value="P:cell division"/>
    <property type="evidence" value="ECO:0007669"/>
    <property type="project" value="UniProtKB-KW"/>
</dbReference>
<name>A0ABV9T2P0_9BACT</name>
<keyword evidence="2" id="KW-0131">Cell cycle</keyword>